<sequence>MEVIRKAAEKLPAWVGPCLDLALVTGQRLGDIQALRWGDFKDGRLYIKQTKTGMMIAFSETTRIDCLNLCLSDVLKQFRALNNGRAHLVADAKHEQFSQDTISRLFLKARRLSGLTWQGKAPSFHEIRSLAARLYTDEKGRDYAQKLLGHKSSEMTDKYRDVRGSEWAEIE</sequence>
<dbReference type="GO" id="GO:0015074">
    <property type="term" value="P:DNA integration"/>
    <property type="evidence" value="ECO:0007669"/>
    <property type="project" value="InterPro"/>
</dbReference>
<dbReference type="Pfam" id="PF00589">
    <property type="entry name" value="Phage_integrase"/>
    <property type="match status" value="1"/>
</dbReference>
<feature type="domain" description="Tyr recombinase" evidence="2">
    <location>
        <begin position="1"/>
        <end position="171"/>
    </location>
</feature>
<dbReference type="SUPFAM" id="SSF56349">
    <property type="entry name" value="DNA breaking-rejoining enzymes"/>
    <property type="match status" value="1"/>
</dbReference>
<dbReference type="EMBL" id="CADCXW020000073">
    <property type="protein sequence ID" value="CAD1561977.1"/>
    <property type="molecule type" value="Genomic_DNA"/>
</dbReference>
<reference evidence="3" key="1">
    <citation type="submission" date="2020-07" db="EMBL/GenBank/DDBJ databases">
        <authorList>
            <person name="Ferguson B K."/>
        </authorList>
    </citation>
    <scope>NUCLEOTIDE SEQUENCE</scope>
    <source>
        <strain evidence="3">L06</strain>
    </source>
</reference>
<dbReference type="GO" id="GO:0003677">
    <property type="term" value="F:DNA binding"/>
    <property type="evidence" value="ECO:0007669"/>
    <property type="project" value="InterPro"/>
</dbReference>
<dbReference type="InterPro" id="IPR002104">
    <property type="entry name" value="Integrase_catalytic"/>
</dbReference>
<keyword evidence="1" id="KW-0233">DNA recombination</keyword>
<evidence type="ECO:0000313" key="3">
    <source>
        <dbReference type="EMBL" id="CAD1561977.1"/>
    </source>
</evidence>
<accession>A0A6V7KHK9</accession>
<proteinExistence type="predicted"/>
<dbReference type="Gene3D" id="1.10.443.10">
    <property type="entry name" value="Intergrase catalytic core"/>
    <property type="match status" value="1"/>
</dbReference>
<dbReference type="InterPro" id="IPR011010">
    <property type="entry name" value="DNA_brk_join_enz"/>
</dbReference>
<organism evidence="3">
    <name type="scientific">Bracon brevicornis</name>
    <dbReference type="NCBI Taxonomy" id="1563983"/>
    <lineage>
        <taxon>Eukaryota</taxon>
        <taxon>Metazoa</taxon>
        <taxon>Ecdysozoa</taxon>
        <taxon>Arthropoda</taxon>
        <taxon>Hexapoda</taxon>
        <taxon>Insecta</taxon>
        <taxon>Pterygota</taxon>
        <taxon>Neoptera</taxon>
        <taxon>Endopterygota</taxon>
        <taxon>Hymenoptera</taxon>
        <taxon>Apocrita</taxon>
        <taxon>Ichneumonoidea</taxon>
        <taxon>Braconidae</taxon>
        <taxon>Braconinae</taxon>
        <taxon>Bracon</taxon>
    </lineage>
</organism>
<gene>
    <name evidence="3" type="ORF">BBRV_LOCUS76059</name>
</gene>
<protein>
    <recommendedName>
        <fullName evidence="2">Tyr recombinase domain-containing protein</fullName>
    </recommendedName>
</protein>
<evidence type="ECO:0000256" key="1">
    <source>
        <dbReference type="ARBA" id="ARBA00023172"/>
    </source>
</evidence>
<dbReference type="GO" id="GO:0006310">
    <property type="term" value="P:DNA recombination"/>
    <property type="evidence" value="ECO:0007669"/>
    <property type="project" value="UniProtKB-KW"/>
</dbReference>
<dbReference type="PROSITE" id="PS51898">
    <property type="entry name" value="TYR_RECOMBINASE"/>
    <property type="match status" value="1"/>
</dbReference>
<name>A0A6V7KHK9_9HYME</name>
<dbReference type="AlphaFoldDB" id="A0A6V7KHK9"/>
<evidence type="ECO:0000259" key="2">
    <source>
        <dbReference type="PROSITE" id="PS51898"/>
    </source>
</evidence>
<dbReference type="InterPro" id="IPR013762">
    <property type="entry name" value="Integrase-like_cat_sf"/>
</dbReference>